<dbReference type="OrthoDB" id="28208at2759"/>
<feature type="transmembrane region" description="Helical" evidence="8">
    <location>
        <begin position="192"/>
        <end position="217"/>
    </location>
</feature>
<sequence>MPLGRSHLSNEDDAKRGLLDRYSEDSDAEEIIQHSDQVHFNDNNNNNDSNININKLEVTDSATATTEYYAQLEVDDSEMGLLPRHSTDRRRLLEDHNNSDDDDIERADTSYRLPSEGGSVFASFLNMSNSIIGAGIIGLPFAFKEAGFGMGFVCLVIVTILVDWTVRLLIYNGKLSGRSNYQDLMEHAFGRAGLLSISIAQFAFAFGGMCAYCVIIGDTIPHVFRSLISNIDDIPFIWIFGNRRLCITFFTTLIAYPLSLYRDMSKLAKTSGLALITIIVICISVSIEGPKMEMDIRGNPDLRFSFANDELIQAIAVISFAFVCHHNSFMIFGSLRQPSMNRFARVTHYSMTLSFVTCTILAVSGYLVFTDKTAGNILNNFPPDNVLINVARLAFGINMFTTLPLETFVCREVLETLFWPNETYNRFRHTLLTTVLVLVPLIISLLTCNLGIVLELTGGFSATMLAYILPPLSYLKLSKDGLWKMNKIPYWCLLIFGLIVMIFSTFFSIQKVVLGNSLEQDATCDL</sequence>
<feature type="transmembrane region" description="Helical" evidence="8">
    <location>
        <begin position="389"/>
        <end position="410"/>
    </location>
</feature>
<feature type="transmembrane region" description="Helical" evidence="8">
    <location>
        <begin position="489"/>
        <end position="509"/>
    </location>
</feature>
<gene>
    <name evidence="10" type="ORF">INT45_004301</name>
</gene>
<evidence type="ECO:0000256" key="5">
    <source>
        <dbReference type="ARBA" id="ARBA00022970"/>
    </source>
</evidence>
<evidence type="ECO:0000256" key="3">
    <source>
        <dbReference type="ARBA" id="ARBA00022448"/>
    </source>
</evidence>
<evidence type="ECO:0000313" key="10">
    <source>
        <dbReference type="EMBL" id="KAG2227346.1"/>
    </source>
</evidence>
<dbReference type="Proteomes" id="UP000646827">
    <property type="component" value="Unassembled WGS sequence"/>
</dbReference>
<feature type="transmembrane region" description="Helical" evidence="8">
    <location>
        <begin position="149"/>
        <end position="171"/>
    </location>
</feature>
<keyword evidence="11" id="KW-1185">Reference proteome</keyword>
<dbReference type="PANTHER" id="PTHR22950">
    <property type="entry name" value="AMINO ACID TRANSPORTER"/>
    <property type="match status" value="1"/>
</dbReference>
<evidence type="ECO:0000256" key="1">
    <source>
        <dbReference type="ARBA" id="ARBA00004141"/>
    </source>
</evidence>
<evidence type="ECO:0000256" key="4">
    <source>
        <dbReference type="ARBA" id="ARBA00022692"/>
    </source>
</evidence>
<evidence type="ECO:0000259" key="9">
    <source>
        <dbReference type="Pfam" id="PF01490"/>
    </source>
</evidence>
<protein>
    <recommendedName>
        <fullName evidence="9">Amino acid transporter transmembrane domain-containing protein</fullName>
    </recommendedName>
</protein>
<evidence type="ECO:0000313" key="11">
    <source>
        <dbReference type="Proteomes" id="UP000646827"/>
    </source>
</evidence>
<feature type="transmembrane region" description="Helical" evidence="8">
    <location>
        <begin position="120"/>
        <end position="143"/>
    </location>
</feature>
<reference evidence="10 11" key="1">
    <citation type="submission" date="2020-12" db="EMBL/GenBank/DDBJ databases">
        <title>Metabolic potential, ecology and presence of endohyphal bacteria is reflected in genomic diversity of Mucoromycotina.</title>
        <authorList>
            <person name="Muszewska A."/>
            <person name="Okrasinska A."/>
            <person name="Steczkiewicz K."/>
            <person name="Drgas O."/>
            <person name="Orlowska M."/>
            <person name="Perlinska-Lenart U."/>
            <person name="Aleksandrzak-Piekarczyk T."/>
            <person name="Szatraj K."/>
            <person name="Zielenkiewicz U."/>
            <person name="Pilsyk S."/>
            <person name="Malc E."/>
            <person name="Mieczkowski P."/>
            <person name="Kruszewska J.S."/>
            <person name="Biernat P."/>
            <person name="Pawlowska J."/>
        </authorList>
    </citation>
    <scope>NUCLEOTIDE SEQUENCE [LARGE SCALE GENOMIC DNA]</scope>
    <source>
        <strain evidence="10 11">CBS 142.35</strain>
    </source>
</reference>
<feature type="transmembrane region" description="Helical" evidence="8">
    <location>
        <begin position="458"/>
        <end position="477"/>
    </location>
</feature>
<evidence type="ECO:0000256" key="2">
    <source>
        <dbReference type="ARBA" id="ARBA00008066"/>
    </source>
</evidence>
<evidence type="ECO:0000256" key="6">
    <source>
        <dbReference type="ARBA" id="ARBA00022989"/>
    </source>
</evidence>
<feature type="transmembrane region" description="Helical" evidence="8">
    <location>
        <begin position="431"/>
        <end position="452"/>
    </location>
</feature>
<keyword evidence="5" id="KW-0029">Amino-acid transport</keyword>
<feature type="transmembrane region" description="Helical" evidence="8">
    <location>
        <begin position="311"/>
        <end position="335"/>
    </location>
</feature>
<comment type="subcellular location">
    <subcellularLocation>
        <location evidence="1">Membrane</location>
        <topology evidence="1">Multi-pass membrane protein</topology>
    </subcellularLocation>
</comment>
<organism evidence="10 11">
    <name type="scientific">Circinella minor</name>
    <dbReference type="NCBI Taxonomy" id="1195481"/>
    <lineage>
        <taxon>Eukaryota</taxon>
        <taxon>Fungi</taxon>
        <taxon>Fungi incertae sedis</taxon>
        <taxon>Mucoromycota</taxon>
        <taxon>Mucoromycotina</taxon>
        <taxon>Mucoromycetes</taxon>
        <taxon>Mucorales</taxon>
        <taxon>Lichtheimiaceae</taxon>
        <taxon>Circinella</taxon>
    </lineage>
</organism>
<comment type="similarity">
    <text evidence="2">Belongs to the amino acid/polyamine transporter 2 family.</text>
</comment>
<comment type="caution">
    <text evidence="10">The sequence shown here is derived from an EMBL/GenBank/DDBJ whole genome shotgun (WGS) entry which is preliminary data.</text>
</comment>
<evidence type="ECO:0000256" key="7">
    <source>
        <dbReference type="ARBA" id="ARBA00023136"/>
    </source>
</evidence>
<feature type="transmembrane region" description="Helical" evidence="8">
    <location>
        <begin position="237"/>
        <end position="258"/>
    </location>
</feature>
<accession>A0A8H7VLR0</accession>
<feature type="transmembrane region" description="Helical" evidence="8">
    <location>
        <begin position="347"/>
        <end position="369"/>
    </location>
</feature>
<feature type="transmembrane region" description="Helical" evidence="8">
    <location>
        <begin position="270"/>
        <end position="287"/>
    </location>
</feature>
<dbReference type="AlphaFoldDB" id="A0A8H7VLR0"/>
<evidence type="ECO:0000256" key="8">
    <source>
        <dbReference type="SAM" id="Phobius"/>
    </source>
</evidence>
<dbReference type="InterPro" id="IPR013057">
    <property type="entry name" value="AA_transpt_TM"/>
</dbReference>
<dbReference type="GO" id="GO:0015179">
    <property type="term" value="F:L-amino acid transmembrane transporter activity"/>
    <property type="evidence" value="ECO:0007669"/>
    <property type="project" value="TreeGrafter"/>
</dbReference>
<dbReference type="GO" id="GO:0005783">
    <property type="term" value="C:endoplasmic reticulum"/>
    <property type="evidence" value="ECO:0007669"/>
    <property type="project" value="TreeGrafter"/>
</dbReference>
<dbReference type="EMBL" id="JAEPRB010000008">
    <property type="protein sequence ID" value="KAG2227346.1"/>
    <property type="molecule type" value="Genomic_DNA"/>
</dbReference>
<proteinExistence type="inferred from homology"/>
<keyword evidence="6 8" id="KW-1133">Transmembrane helix</keyword>
<feature type="domain" description="Amino acid transporter transmembrane" evidence="9">
    <location>
        <begin position="117"/>
        <end position="509"/>
    </location>
</feature>
<keyword evidence="4 8" id="KW-0812">Transmembrane</keyword>
<name>A0A8H7VLR0_9FUNG</name>
<dbReference type="GO" id="GO:0016020">
    <property type="term" value="C:membrane"/>
    <property type="evidence" value="ECO:0007669"/>
    <property type="project" value="UniProtKB-SubCell"/>
</dbReference>
<keyword evidence="3" id="KW-0813">Transport</keyword>
<dbReference type="PANTHER" id="PTHR22950:SF458">
    <property type="entry name" value="SODIUM-COUPLED NEUTRAL AMINO ACID TRANSPORTER 11-RELATED"/>
    <property type="match status" value="1"/>
</dbReference>
<dbReference type="Pfam" id="PF01490">
    <property type="entry name" value="Aa_trans"/>
    <property type="match status" value="1"/>
</dbReference>
<keyword evidence="7 8" id="KW-0472">Membrane</keyword>